<comment type="subcellular location">
    <subcellularLocation>
        <location evidence="1">Nucleus</location>
    </subcellularLocation>
</comment>
<dbReference type="GO" id="GO:0010112">
    <property type="term" value="P:regulation of systemic acquired resistance"/>
    <property type="evidence" value="ECO:0007669"/>
    <property type="project" value="InterPro"/>
</dbReference>
<evidence type="ECO:0008006" key="6">
    <source>
        <dbReference type="Google" id="ProtNLM"/>
    </source>
</evidence>
<evidence type="ECO:0000256" key="3">
    <source>
        <dbReference type="ARBA" id="ARBA00023242"/>
    </source>
</evidence>
<accession>A0A9I9CIJ6</accession>
<feature type="compositionally biased region" description="Acidic residues" evidence="4">
    <location>
        <begin position="15"/>
        <end position="28"/>
    </location>
</feature>
<feature type="compositionally biased region" description="Low complexity" evidence="4">
    <location>
        <begin position="96"/>
        <end position="111"/>
    </location>
</feature>
<protein>
    <recommendedName>
        <fullName evidence="6">Protein NIM1-INTERACTING 1</fullName>
    </recommendedName>
</protein>
<dbReference type="Gramene" id="MELO3C004160.2.1">
    <property type="protein sequence ID" value="MELO3C004160.2.1"/>
    <property type="gene ID" value="MELO3C004160.2"/>
</dbReference>
<name>A0A9I9CIJ6_CUCME</name>
<evidence type="ECO:0000256" key="2">
    <source>
        <dbReference type="ARBA" id="ARBA00009937"/>
    </source>
</evidence>
<sequence>MEGERKRRKLQNNEKEEEEENEEEEEEEEKKIELFYALIQNTKAMRDRTKYSKELTEEEKLKGVWNPKFQPEDFIEEDGYYNSKSNVTPLQLSAASSSTTKQSNEQKQQQEQGEDEDKVGKGKNGLDLNLSL</sequence>
<feature type="region of interest" description="Disordered" evidence="4">
    <location>
        <begin position="76"/>
        <end position="132"/>
    </location>
</feature>
<keyword evidence="3" id="KW-0539">Nucleus</keyword>
<feature type="compositionally biased region" description="Basic residues" evidence="4">
    <location>
        <begin position="1"/>
        <end position="10"/>
    </location>
</feature>
<dbReference type="GO" id="GO:0005634">
    <property type="term" value="C:nucleus"/>
    <property type="evidence" value="ECO:0007669"/>
    <property type="project" value="UniProtKB-SubCell"/>
</dbReference>
<dbReference type="Pfam" id="PF15699">
    <property type="entry name" value="NPR1_interact"/>
    <property type="match status" value="1"/>
</dbReference>
<dbReference type="PANTHER" id="PTHR33669:SF26">
    <property type="entry name" value="PROTEIN NIM1-INTERACTING 3"/>
    <property type="match status" value="1"/>
</dbReference>
<dbReference type="EnsemblPlants" id="MELO3C004160.2.1">
    <property type="protein sequence ID" value="MELO3C004160.2.1"/>
    <property type="gene ID" value="MELO3C004160.2"/>
</dbReference>
<comment type="similarity">
    <text evidence="2">Belongs to the NPR1-interactor family.</text>
</comment>
<feature type="compositionally biased region" description="Polar residues" evidence="4">
    <location>
        <begin position="82"/>
        <end position="95"/>
    </location>
</feature>
<dbReference type="InterPro" id="IPR031425">
    <property type="entry name" value="NPR1/NH1-interacting"/>
</dbReference>
<proteinExistence type="inferred from homology"/>
<dbReference type="AlphaFoldDB" id="A0A9I9CIJ6"/>
<feature type="region of interest" description="Disordered" evidence="4">
    <location>
        <begin position="1"/>
        <end position="30"/>
    </location>
</feature>
<reference evidence="5" key="1">
    <citation type="submission" date="2023-03" db="UniProtKB">
        <authorList>
            <consortium name="EnsemblPlants"/>
        </authorList>
    </citation>
    <scope>IDENTIFICATION</scope>
</reference>
<organism evidence="5">
    <name type="scientific">Cucumis melo</name>
    <name type="common">Muskmelon</name>
    <dbReference type="NCBI Taxonomy" id="3656"/>
    <lineage>
        <taxon>Eukaryota</taxon>
        <taxon>Viridiplantae</taxon>
        <taxon>Streptophyta</taxon>
        <taxon>Embryophyta</taxon>
        <taxon>Tracheophyta</taxon>
        <taxon>Spermatophyta</taxon>
        <taxon>Magnoliopsida</taxon>
        <taxon>eudicotyledons</taxon>
        <taxon>Gunneridae</taxon>
        <taxon>Pentapetalae</taxon>
        <taxon>rosids</taxon>
        <taxon>fabids</taxon>
        <taxon>Cucurbitales</taxon>
        <taxon>Cucurbitaceae</taxon>
        <taxon>Benincaseae</taxon>
        <taxon>Cucumis</taxon>
    </lineage>
</organism>
<evidence type="ECO:0000313" key="5">
    <source>
        <dbReference type="EnsemblPlants" id="MELO3C004160.2.1"/>
    </source>
</evidence>
<evidence type="ECO:0000256" key="4">
    <source>
        <dbReference type="SAM" id="MobiDB-lite"/>
    </source>
</evidence>
<dbReference type="PANTHER" id="PTHR33669">
    <property type="entry name" value="PROTEIN NEGATIVE REGULATOR OF RESISTANCE"/>
    <property type="match status" value="1"/>
</dbReference>
<evidence type="ECO:0000256" key="1">
    <source>
        <dbReference type="ARBA" id="ARBA00004123"/>
    </source>
</evidence>